<gene>
    <name evidence="6" type="ORF">WH47_06258</name>
</gene>
<evidence type="ECO:0000313" key="7">
    <source>
        <dbReference type="Proteomes" id="UP000053825"/>
    </source>
</evidence>
<dbReference type="Gene3D" id="1.25.40.90">
    <property type="match status" value="1"/>
</dbReference>
<evidence type="ECO:0000313" key="6">
    <source>
        <dbReference type="EMBL" id="KOC71197.1"/>
    </source>
</evidence>
<comment type="subcellular location">
    <subcellularLocation>
        <location evidence="1">Cytoplasm</location>
    </subcellularLocation>
</comment>
<feature type="compositionally biased region" description="Low complexity" evidence="4">
    <location>
        <begin position="258"/>
        <end position="273"/>
    </location>
</feature>
<dbReference type="Pfam" id="PF25320">
    <property type="entry name" value="TELO2_ARM"/>
    <property type="match status" value="1"/>
</dbReference>
<name>A0A0L7RJR5_9HYME</name>
<feature type="compositionally biased region" description="Acidic residues" evidence="4">
    <location>
        <begin position="187"/>
        <end position="198"/>
    </location>
</feature>
<evidence type="ECO:0000256" key="4">
    <source>
        <dbReference type="SAM" id="MobiDB-lite"/>
    </source>
</evidence>
<accession>A0A0L7RJR5</accession>
<feature type="region of interest" description="Disordered" evidence="4">
    <location>
        <begin position="990"/>
        <end position="1012"/>
    </location>
</feature>
<dbReference type="InterPro" id="IPR038528">
    <property type="entry name" value="TEL2_C_sf"/>
</dbReference>
<dbReference type="Pfam" id="PF01417">
    <property type="entry name" value="ENTH"/>
    <property type="match status" value="1"/>
</dbReference>
<dbReference type="GO" id="GO:0042162">
    <property type="term" value="F:telomeric DNA binding"/>
    <property type="evidence" value="ECO:0007669"/>
    <property type="project" value="TreeGrafter"/>
</dbReference>
<comment type="similarity">
    <text evidence="2">Belongs to the TEL2 family.</text>
</comment>
<evidence type="ECO:0000259" key="5">
    <source>
        <dbReference type="PROSITE" id="PS50942"/>
    </source>
</evidence>
<dbReference type="PANTHER" id="PTHR15830">
    <property type="entry name" value="TELOMERE LENGTH REGULATION PROTEIN TEL2 FAMILY MEMBER"/>
    <property type="match status" value="1"/>
</dbReference>
<dbReference type="InterPro" id="IPR057348">
    <property type="entry name" value="TELO2_ARM"/>
</dbReference>
<feature type="compositionally biased region" description="Polar residues" evidence="4">
    <location>
        <begin position="1439"/>
        <end position="1457"/>
    </location>
</feature>
<evidence type="ECO:0000256" key="2">
    <source>
        <dbReference type="ARBA" id="ARBA00006133"/>
    </source>
</evidence>
<feature type="region of interest" description="Disordered" evidence="4">
    <location>
        <begin position="1432"/>
        <end position="1457"/>
    </location>
</feature>
<evidence type="ECO:0000256" key="3">
    <source>
        <dbReference type="ARBA" id="ARBA00022490"/>
    </source>
</evidence>
<reference evidence="6 7" key="1">
    <citation type="submission" date="2015-07" db="EMBL/GenBank/DDBJ databases">
        <title>The genome of Habropoda laboriosa.</title>
        <authorList>
            <person name="Pan H."/>
            <person name="Kapheim K."/>
        </authorList>
    </citation>
    <scope>NUCLEOTIDE SEQUENCE [LARGE SCALE GENOMIC DNA]</scope>
    <source>
        <strain evidence="6">0110345459</strain>
    </source>
</reference>
<sequence>MNYTETEAKVREATNDDAWGPTGAMMQELAQATFTYEQFPEVMSMLWKRMLQENKRNWRRTYKSLLLLNYLVRNGSERVVTSSREHIYDLRSLENYTCIDEFGKDQGINIRHKVRELIDFIQDDDKLREERKKAKKNKDKYVGLSSEAMRFGGGDRWTDRLKWDKTNTDTYNDWDRDNRGKGFEDTNNSDDGEREDSDNDVHPSSRRGGREYRDTMDSIDRVSKTTTSTTSTNASPARMTRTIKKVDLGAAANYGREQSNNGISGSQNNSLSKQKNKNDILNDIFDSQNENNTKPVVDDDDDFNPRANTQSSLQSQNANTDFGDFTSAFGSPTAKTKDSNDEFADFTSAFNSSVTISNSPVQPQLPQTQINLMGATVPNINSSMTDNVNNAMFINAQSVNAPSFTSVVPANTIPQNPSMSNNLFDIQPQVLSNQQTLNNNAALSNADLLSDLDSLNSLTTGSMDRRTNNSNNSNLFMNMSSPSATASHGATKMEKSITSTENLSKQAANRLLEELCSMGPIKSVKSLEKLKSYIFEYIPFLPGPLTPQKYSNLDFNIEIDSVLHGKILEEVVKKFDYNWPLQGNTLDPILKQLMIVDGATLPILTESLAALTFALKETQDEKKIFTISIILEQLVKSDSLFSAIVDACKYRTRSIMQEEEFDETWRNTVQILISLPNRVANKLKNETFDSFLPQMYLKIMSFHIARAISFINIGLRYEINAEIKLLSVLISKLVITTKSENLLPFTNIIAEWCFQNKNNEQNLIQIMLKTLDTLSIEPIAVLFLKYCDVNLGVYSIFGDMLSNSNWNYTLTTKIPLMCYYNDENLVINLISYLAQFLNENRILIEVLIKLLDVWGDRSALSHTSVEQHKYISKLIIMCIRKSKSYLSKGEKSSIQQLLFSGISVHLESTHIILRAMGMCVGEIFTKELSESDDAPRLSFEYNKHTESNNLILEDIEFNTLGDKKLYELGVEFIATSKKSTTLNTQTLQNNAVNKDRVESDSELDSDDDLVPYDMSHDTKASNKLRPVYLRDLRDNLVNEKNSTNPDIFSESLEVCEELILSQLPDDDVSFAIELLELLVTLKESCYVENFEVLTFRSCVAIVIIYPKECAEFLCREFYLEVDKYSASQRLFFLDILAESAKRLSAVPVNENKENIMNESKIKPKRKEISNKVSLFINTEKSQHYNILYSDDFEEFGKPEDQFEDWREIIDKRIESNTRRFAHSIKSPKTFENKFGNVASSFFYPLLYGFGKQGTCLNSGLQIFSDQENILLIRFLKTLSTIMIAAQNCLLASKMGKEVLELSWVLRYHDQAKVRMAVIENVAAVLIAVPKDTIINELFETIIEIRLWLLDLSQNVISGDHDKECRSLGTWVVSLIDSIIGTIGLSPVTNLLTPTSTNLKNQTSSNTSAQVGSTWAGSGLNIDLDNLMGSKIKQTGPAPTMNQLASNSPQHQITLMSK</sequence>
<feature type="compositionally biased region" description="Polar residues" evidence="4">
    <location>
        <begin position="285"/>
        <end position="294"/>
    </location>
</feature>
<feature type="compositionally biased region" description="Polar residues" evidence="4">
    <location>
        <begin position="306"/>
        <end position="320"/>
    </location>
</feature>
<dbReference type="STRING" id="597456.A0A0L7RJR5"/>
<feature type="compositionally biased region" description="Basic and acidic residues" evidence="4">
    <location>
        <begin position="199"/>
        <end position="223"/>
    </location>
</feature>
<feature type="region of interest" description="Disordered" evidence="4">
    <location>
        <begin position="168"/>
        <end position="326"/>
    </location>
</feature>
<dbReference type="InterPro" id="IPR008942">
    <property type="entry name" value="ENTH_VHS"/>
</dbReference>
<dbReference type="InterPro" id="IPR013809">
    <property type="entry name" value="ENTH"/>
</dbReference>
<dbReference type="FunFam" id="1.25.40.90:FF:000006">
    <property type="entry name" value="Clathrin interactor 1"/>
    <property type="match status" value="1"/>
</dbReference>
<keyword evidence="7" id="KW-1185">Reference proteome</keyword>
<feature type="compositionally biased region" description="Basic and acidic residues" evidence="4">
    <location>
        <begin position="168"/>
        <end position="184"/>
    </location>
</feature>
<dbReference type="InterPro" id="IPR019337">
    <property type="entry name" value="Telomere_length_regulation_dom"/>
</dbReference>
<dbReference type="CDD" id="cd16989">
    <property type="entry name" value="ENTH_EpsinR"/>
    <property type="match status" value="1"/>
</dbReference>
<feature type="compositionally biased region" description="Acidic residues" evidence="4">
    <location>
        <begin position="1000"/>
        <end position="1010"/>
    </location>
</feature>
<proteinExistence type="inferred from homology"/>
<feature type="domain" description="ENTH" evidence="5">
    <location>
        <begin position="1"/>
        <end position="131"/>
    </location>
</feature>
<dbReference type="SUPFAM" id="SSF48464">
    <property type="entry name" value="ENTH/VHS domain"/>
    <property type="match status" value="1"/>
</dbReference>
<dbReference type="SMART" id="SM00273">
    <property type="entry name" value="ENTH"/>
    <property type="match status" value="1"/>
</dbReference>
<keyword evidence="3" id="KW-0963">Cytoplasm</keyword>
<dbReference type="GO" id="GO:0051083">
    <property type="term" value="P:'de novo' cotranslational protein folding"/>
    <property type="evidence" value="ECO:0007669"/>
    <property type="project" value="TreeGrafter"/>
</dbReference>
<protein>
    <submittedName>
        <fullName evidence="6">Clathrin interactor 1</fullName>
    </submittedName>
</protein>
<dbReference type="GO" id="GO:0005829">
    <property type="term" value="C:cytosol"/>
    <property type="evidence" value="ECO:0007669"/>
    <property type="project" value="TreeGrafter"/>
</dbReference>
<dbReference type="Pfam" id="PF10193">
    <property type="entry name" value="Telomere_reg-2"/>
    <property type="match status" value="1"/>
</dbReference>
<organism evidence="6 7">
    <name type="scientific">Habropoda laboriosa</name>
    <dbReference type="NCBI Taxonomy" id="597456"/>
    <lineage>
        <taxon>Eukaryota</taxon>
        <taxon>Metazoa</taxon>
        <taxon>Ecdysozoa</taxon>
        <taxon>Arthropoda</taxon>
        <taxon>Hexapoda</taxon>
        <taxon>Insecta</taxon>
        <taxon>Pterygota</taxon>
        <taxon>Neoptera</taxon>
        <taxon>Endopterygota</taxon>
        <taxon>Hymenoptera</taxon>
        <taxon>Apocrita</taxon>
        <taxon>Aculeata</taxon>
        <taxon>Apoidea</taxon>
        <taxon>Anthophila</taxon>
        <taxon>Apidae</taxon>
        <taxon>Habropoda</taxon>
    </lineage>
</organism>
<dbReference type="Proteomes" id="UP000053825">
    <property type="component" value="Unassembled WGS sequence"/>
</dbReference>
<dbReference type="GO" id="GO:0051879">
    <property type="term" value="F:Hsp90 protein binding"/>
    <property type="evidence" value="ECO:0007669"/>
    <property type="project" value="TreeGrafter"/>
</dbReference>
<dbReference type="OrthoDB" id="4033880at2759"/>
<dbReference type="EMBL" id="KQ414578">
    <property type="protein sequence ID" value="KOC71197.1"/>
    <property type="molecule type" value="Genomic_DNA"/>
</dbReference>
<evidence type="ECO:0000256" key="1">
    <source>
        <dbReference type="ARBA" id="ARBA00004496"/>
    </source>
</evidence>
<dbReference type="PROSITE" id="PS50942">
    <property type="entry name" value="ENTH"/>
    <property type="match status" value="1"/>
</dbReference>
<dbReference type="Gene3D" id="1.25.40.720">
    <property type="entry name" value="Telomere length regulation protein 2, C-terminal domain"/>
    <property type="match status" value="2"/>
</dbReference>
<dbReference type="PANTHER" id="PTHR15830:SF10">
    <property type="entry name" value="TELOMERE LENGTH REGULATION PROTEIN TEL2 HOMOLOG"/>
    <property type="match status" value="1"/>
</dbReference>
<dbReference type="InterPro" id="IPR051970">
    <property type="entry name" value="TEL2_Regulation"/>
</dbReference>